<evidence type="ECO:0000313" key="2">
    <source>
        <dbReference type="EMBL" id="KRL85865.1"/>
    </source>
</evidence>
<gene>
    <name evidence="2" type="ORF">FC50_GL001260</name>
</gene>
<dbReference type="Proteomes" id="UP000051922">
    <property type="component" value="Unassembled WGS sequence"/>
</dbReference>
<organism evidence="2 3">
    <name type="scientific">Lacticaseibacillus pantheris DSM 15945 = JCM 12539 = NBRC 106106</name>
    <dbReference type="NCBI Taxonomy" id="1423783"/>
    <lineage>
        <taxon>Bacteria</taxon>
        <taxon>Bacillati</taxon>
        <taxon>Bacillota</taxon>
        <taxon>Bacilli</taxon>
        <taxon>Lactobacillales</taxon>
        <taxon>Lactobacillaceae</taxon>
        <taxon>Lacticaseibacillus</taxon>
    </lineage>
</organism>
<dbReference type="AlphaFoldDB" id="A0A0R1TX51"/>
<evidence type="ECO:0000313" key="3">
    <source>
        <dbReference type="Proteomes" id="UP000051922"/>
    </source>
</evidence>
<dbReference type="PATRIC" id="fig|1423783.4.peg.1302"/>
<reference evidence="2 3" key="1">
    <citation type="journal article" date="2015" name="Genome Announc.">
        <title>Expanding the biotechnology potential of lactobacilli through comparative genomics of 213 strains and associated genera.</title>
        <authorList>
            <person name="Sun Z."/>
            <person name="Harris H.M."/>
            <person name="McCann A."/>
            <person name="Guo C."/>
            <person name="Argimon S."/>
            <person name="Zhang W."/>
            <person name="Yang X."/>
            <person name="Jeffery I.B."/>
            <person name="Cooney J.C."/>
            <person name="Kagawa T.F."/>
            <person name="Liu W."/>
            <person name="Song Y."/>
            <person name="Salvetti E."/>
            <person name="Wrobel A."/>
            <person name="Rasinkangas P."/>
            <person name="Parkhill J."/>
            <person name="Rea M.C."/>
            <person name="O'Sullivan O."/>
            <person name="Ritari J."/>
            <person name="Douillard F.P."/>
            <person name="Paul Ross R."/>
            <person name="Yang R."/>
            <person name="Briner A.E."/>
            <person name="Felis G.E."/>
            <person name="de Vos W.M."/>
            <person name="Barrangou R."/>
            <person name="Klaenhammer T.R."/>
            <person name="Caufield P.W."/>
            <person name="Cui Y."/>
            <person name="Zhang H."/>
            <person name="O'Toole P.W."/>
        </authorList>
    </citation>
    <scope>NUCLEOTIDE SEQUENCE [LARGE SCALE GENOMIC DNA]</scope>
    <source>
        <strain evidence="2 3">DSM 15945</strain>
    </source>
</reference>
<feature type="region of interest" description="Disordered" evidence="1">
    <location>
        <begin position="31"/>
        <end position="50"/>
    </location>
</feature>
<comment type="caution">
    <text evidence="2">The sequence shown here is derived from an EMBL/GenBank/DDBJ whole genome shotgun (WGS) entry which is preliminary data.</text>
</comment>
<proteinExistence type="predicted"/>
<evidence type="ECO:0000256" key="1">
    <source>
        <dbReference type="SAM" id="MobiDB-lite"/>
    </source>
</evidence>
<accession>A0A0R1TX51</accession>
<dbReference type="EMBL" id="AZFJ01000049">
    <property type="protein sequence ID" value="KRL85865.1"/>
    <property type="molecule type" value="Genomic_DNA"/>
</dbReference>
<keyword evidence="3" id="KW-1185">Reference proteome</keyword>
<name>A0A0R1TX51_9LACO</name>
<sequence>MVFRTGLESRRKHARTWRVVAFALAVVTAEHPRKPEPTTSTNAAVTNHYR</sequence>
<protein>
    <submittedName>
        <fullName evidence="2">Uncharacterized protein</fullName>
    </submittedName>
</protein>
<feature type="compositionally biased region" description="Polar residues" evidence="1">
    <location>
        <begin position="37"/>
        <end position="50"/>
    </location>
</feature>